<dbReference type="PANTHER" id="PTHR12526">
    <property type="entry name" value="GLYCOSYLTRANSFERASE"/>
    <property type="match status" value="1"/>
</dbReference>
<dbReference type="GO" id="GO:0016757">
    <property type="term" value="F:glycosyltransferase activity"/>
    <property type="evidence" value="ECO:0007669"/>
    <property type="project" value="InterPro"/>
</dbReference>
<organism evidence="3 4">
    <name type="scientific">Isoalcanivorax pacificus W11-5</name>
    <dbReference type="NCBI Taxonomy" id="391936"/>
    <lineage>
        <taxon>Bacteria</taxon>
        <taxon>Pseudomonadati</taxon>
        <taxon>Pseudomonadota</taxon>
        <taxon>Gammaproteobacteria</taxon>
        <taxon>Oceanospirillales</taxon>
        <taxon>Alcanivoracaceae</taxon>
        <taxon>Isoalcanivorax</taxon>
    </lineage>
</organism>
<gene>
    <name evidence="3" type="ORF">S7S_02260</name>
</gene>
<dbReference type="PANTHER" id="PTHR12526:SF641">
    <property type="entry name" value="LIPOPOLYSACCHARIDE CORE BIOSYNTHESIS PROTEIN RFAG"/>
    <property type="match status" value="1"/>
</dbReference>
<dbReference type="OrthoDB" id="9802524at2"/>
<dbReference type="GO" id="GO:1901135">
    <property type="term" value="P:carbohydrate derivative metabolic process"/>
    <property type="evidence" value="ECO:0007669"/>
    <property type="project" value="UniProtKB-ARBA"/>
</dbReference>
<dbReference type="SUPFAM" id="SSF53756">
    <property type="entry name" value="UDP-Glycosyltransferase/glycogen phosphorylase"/>
    <property type="match status" value="1"/>
</dbReference>
<feature type="domain" description="Glycosyl transferase family 1" evidence="1">
    <location>
        <begin position="182"/>
        <end position="334"/>
    </location>
</feature>
<dbReference type="EMBL" id="CP004387">
    <property type="protein sequence ID" value="AJD46874.1"/>
    <property type="molecule type" value="Genomic_DNA"/>
</dbReference>
<dbReference type="AlphaFoldDB" id="A0A0B4XFQ2"/>
<dbReference type="HOGENOM" id="CLU_009583_44_2_6"/>
<dbReference type="InterPro" id="IPR028098">
    <property type="entry name" value="Glyco_trans_4-like_N"/>
</dbReference>
<sequence>MKFAFCLYHYFPYGGLQRDCLRIARAALARGHQVTCYVTDWDGDTLPGLVVRQLPVKGAGNHARMASFARALTDALAHEPADVVLGFNRLPGLDVYFAADSCFAEHLAGKPALVRWLPRYRTFLSLEQQVVRDAFFLFLNDHQRQQYQQHYDLPAERFTVLPPGIEPDRRRPDNADRIRALTRAALGLRDDEQGVLFLGSGFRVKGLDRALAALASLPDDTLARTRLLIVGNDDPAPYLAALPAADRERIRGRVRAEGARDDVSALLQAADLLLHPAYRESAGMVLLEATVAGLPVLTTDTCGYARYVLEAGAGEVIASPFEQSALNAAFARMLATVPGSWSAAGVRYGREQDLYRLPDTVVDLLEERS</sequence>
<dbReference type="KEGG" id="apac:S7S_02260"/>
<dbReference type="RefSeq" id="WP_008739382.1">
    <property type="nucleotide sequence ID" value="NZ_CP004387.1"/>
</dbReference>
<keyword evidence="3" id="KW-0808">Transferase</keyword>
<dbReference type="CDD" id="cd03801">
    <property type="entry name" value="GT4_PimA-like"/>
    <property type="match status" value="1"/>
</dbReference>
<protein>
    <submittedName>
        <fullName evidence="3">Glucosyltransferase I RfaG</fullName>
    </submittedName>
</protein>
<dbReference type="STRING" id="391936.S7S_02260"/>
<dbReference type="InterPro" id="IPR001296">
    <property type="entry name" value="Glyco_trans_1"/>
</dbReference>
<dbReference type="Pfam" id="PF00534">
    <property type="entry name" value="Glycos_transf_1"/>
    <property type="match status" value="1"/>
</dbReference>
<feature type="domain" description="Glycosyltransferase subfamily 4-like N-terminal" evidence="2">
    <location>
        <begin position="13"/>
        <end position="169"/>
    </location>
</feature>
<accession>A0A0B4XFQ2</accession>
<evidence type="ECO:0000313" key="3">
    <source>
        <dbReference type="EMBL" id="AJD46874.1"/>
    </source>
</evidence>
<name>A0A0B4XFQ2_9GAMM</name>
<evidence type="ECO:0000313" key="4">
    <source>
        <dbReference type="Proteomes" id="UP000006764"/>
    </source>
</evidence>
<dbReference type="Proteomes" id="UP000006764">
    <property type="component" value="Chromosome"/>
</dbReference>
<evidence type="ECO:0000259" key="2">
    <source>
        <dbReference type="Pfam" id="PF13439"/>
    </source>
</evidence>
<reference evidence="3 4" key="1">
    <citation type="journal article" date="2012" name="J. Bacteriol.">
        <title>Genome sequence of an alkane-degrading bacterium, Alcanivorax pacificus type strain W11-5, isolated from deep sea sediment.</title>
        <authorList>
            <person name="Lai Q."/>
            <person name="Shao Z."/>
        </authorList>
    </citation>
    <scope>NUCLEOTIDE SEQUENCE [LARGE SCALE GENOMIC DNA]</scope>
    <source>
        <strain evidence="3 4">W11-5</strain>
    </source>
</reference>
<dbReference type="Gene3D" id="3.40.50.2000">
    <property type="entry name" value="Glycogen Phosphorylase B"/>
    <property type="match status" value="2"/>
</dbReference>
<proteinExistence type="predicted"/>
<keyword evidence="4" id="KW-1185">Reference proteome</keyword>
<dbReference type="Pfam" id="PF13439">
    <property type="entry name" value="Glyco_transf_4"/>
    <property type="match status" value="1"/>
</dbReference>
<evidence type="ECO:0000259" key="1">
    <source>
        <dbReference type="Pfam" id="PF00534"/>
    </source>
</evidence>